<keyword evidence="6" id="KW-1185">Reference proteome</keyword>
<dbReference type="InterPro" id="IPR029000">
    <property type="entry name" value="Cyclophilin-like_dom_sf"/>
</dbReference>
<dbReference type="EMBL" id="JBBGAZ010000007">
    <property type="protein sequence ID" value="MEJ5219268.1"/>
    <property type="molecule type" value="Genomic_DNA"/>
</dbReference>
<dbReference type="SMART" id="SM00796">
    <property type="entry name" value="AHS1"/>
    <property type="match status" value="1"/>
</dbReference>
<gene>
    <name evidence="5" type="ORF">WG622_13505</name>
</gene>
<dbReference type="Gene3D" id="2.40.100.10">
    <property type="entry name" value="Cyclophilin-like"/>
    <property type="match status" value="1"/>
</dbReference>
<dbReference type="PANTHER" id="PTHR34698">
    <property type="entry name" value="5-OXOPROLINASE SUBUNIT B"/>
    <property type="match status" value="1"/>
</dbReference>
<dbReference type="SUPFAM" id="SSF50891">
    <property type="entry name" value="Cyclophilin-like"/>
    <property type="match status" value="1"/>
</dbReference>
<dbReference type="SUPFAM" id="SSF160467">
    <property type="entry name" value="PH0987 N-terminal domain-like"/>
    <property type="match status" value="1"/>
</dbReference>
<keyword evidence="3" id="KW-0067">ATP-binding</keyword>
<evidence type="ECO:0000256" key="1">
    <source>
        <dbReference type="ARBA" id="ARBA00022741"/>
    </source>
</evidence>
<evidence type="ECO:0000313" key="6">
    <source>
        <dbReference type="Proteomes" id="UP001368270"/>
    </source>
</evidence>
<evidence type="ECO:0000256" key="2">
    <source>
        <dbReference type="ARBA" id="ARBA00022801"/>
    </source>
</evidence>
<proteinExistence type="predicted"/>
<dbReference type="InterPro" id="IPR010016">
    <property type="entry name" value="PxpB"/>
</dbReference>
<reference evidence="5 6" key="1">
    <citation type="submission" date="2024-03" db="EMBL/GenBank/DDBJ databases">
        <title>Cognatishimia coralii sp. nov., a marine bacterium isolated from coral surrounding seawater.</title>
        <authorList>
            <person name="Liu X."/>
            <person name="Liu S."/>
            <person name="Sun H."/>
            <person name="Zhang Y."/>
        </authorList>
    </citation>
    <scope>NUCLEOTIDE SEQUENCE [LARGE SCALE GENOMIC DNA]</scope>
    <source>
        <strain evidence="5 6">D5M38</strain>
    </source>
</reference>
<evidence type="ECO:0000313" key="5">
    <source>
        <dbReference type="EMBL" id="MEJ5219268.1"/>
    </source>
</evidence>
<sequence length="249" mass="26481">MSTSTPEQPVILPLGLTSLIVRFGLTARPELTVAVRAFVADLTSDPIAGVAQVAGSLTTVMVEVDGDSAVRAGVTKALQERLDARDWSKVTRPDPLRRWTIPIAFGDAYGPDLTKAAGATGLSDTDAVAELCAQEVEVLTLGFAPGQAYLGFLPERWDIPRMSAINPSVPAGALILAIRQVIIFTNENPTGWHHIGQSGFLPFALDRTEPILLRAGDVLRFEAVASSEMASILADNADGLGRAKLEVLR</sequence>
<organism evidence="5 6">
    <name type="scientific">Cognatishimia coralii</name>
    <dbReference type="NCBI Taxonomy" id="3083254"/>
    <lineage>
        <taxon>Bacteria</taxon>
        <taxon>Pseudomonadati</taxon>
        <taxon>Pseudomonadota</taxon>
        <taxon>Alphaproteobacteria</taxon>
        <taxon>Rhodobacterales</taxon>
        <taxon>Paracoccaceae</taxon>
        <taxon>Cognatishimia</taxon>
    </lineage>
</organism>
<evidence type="ECO:0000256" key="3">
    <source>
        <dbReference type="ARBA" id="ARBA00022840"/>
    </source>
</evidence>
<dbReference type="RefSeq" id="WP_339404093.1">
    <property type="nucleotide sequence ID" value="NZ_JBBGAZ010000007.1"/>
</dbReference>
<feature type="domain" description="Carboxyltransferase" evidence="4">
    <location>
        <begin position="9"/>
        <end position="213"/>
    </location>
</feature>
<dbReference type="PANTHER" id="PTHR34698:SF2">
    <property type="entry name" value="5-OXOPROLINASE SUBUNIT B"/>
    <property type="match status" value="1"/>
</dbReference>
<protein>
    <submittedName>
        <fullName evidence="5">Carboxyltransferase domain-containing protein</fullName>
    </submittedName>
</protein>
<evidence type="ECO:0000259" key="4">
    <source>
        <dbReference type="SMART" id="SM00796"/>
    </source>
</evidence>
<dbReference type="Proteomes" id="UP001368270">
    <property type="component" value="Unassembled WGS sequence"/>
</dbReference>
<dbReference type="Pfam" id="PF02682">
    <property type="entry name" value="CT_C_D"/>
    <property type="match status" value="1"/>
</dbReference>
<comment type="caution">
    <text evidence="5">The sequence shown here is derived from an EMBL/GenBank/DDBJ whole genome shotgun (WGS) entry which is preliminary data.</text>
</comment>
<keyword evidence="1" id="KW-0547">Nucleotide-binding</keyword>
<name>A0ABU8QIP9_9RHOB</name>
<accession>A0ABU8QIP9</accession>
<dbReference type="Gene3D" id="3.30.1360.40">
    <property type="match status" value="1"/>
</dbReference>
<dbReference type="InterPro" id="IPR003833">
    <property type="entry name" value="CT_C_D"/>
</dbReference>
<keyword evidence="2" id="KW-0378">Hydrolase</keyword>